<proteinExistence type="predicted"/>
<dbReference type="AlphaFoldDB" id="A0A9K3L322"/>
<organism evidence="2 3">
    <name type="scientific">Nitzschia inconspicua</name>
    <dbReference type="NCBI Taxonomy" id="303405"/>
    <lineage>
        <taxon>Eukaryota</taxon>
        <taxon>Sar</taxon>
        <taxon>Stramenopiles</taxon>
        <taxon>Ochrophyta</taxon>
        <taxon>Bacillariophyta</taxon>
        <taxon>Bacillariophyceae</taxon>
        <taxon>Bacillariophycidae</taxon>
        <taxon>Bacillariales</taxon>
        <taxon>Bacillariaceae</taxon>
        <taxon>Nitzschia</taxon>
    </lineage>
</organism>
<reference evidence="2" key="1">
    <citation type="journal article" date="2021" name="Sci. Rep.">
        <title>Diploid genomic architecture of Nitzschia inconspicua, an elite biomass production diatom.</title>
        <authorList>
            <person name="Oliver A."/>
            <person name="Podell S."/>
            <person name="Pinowska A."/>
            <person name="Traller J.C."/>
            <person name="Smith S.R."/>
            <person name="McClure R."/>
            <person name="Beliaev A."/>
            <person name="Bohutskyi P."/>
            <person name="Hill E.A."/>
            <person name="Rabines A."/>
            <person name="Zheng H."/>
            <person name="Allen L.Z."/>
            <person name="Kuo A."/>
            <person name="Grigoriev I.V."/>
            <person name="Allen A.E."/>
            <person name="Hazlebeck D."/>
            <person name="Allen E.E."/>
        </authorList>
    </citation>
    <scope>NUCLEOTIDE SEQUENCE</scope>
    <source>
        <strain evidence="2">Hildebrandi</strain>
    </source>
</reference>
<feature type="compositionally biased region" description="Polar residues" evidence="1">
    <location>
        <begin position="1"/>
        <end position="16"/>
    </location>
</feature>
<name>A0A9K3L322_9STRA</name>
<reference evidence="2" key="2">
    <citation type="submission" date="2021-04" db="EMBL/GenBank/DDBJ databases">
        <authorList>
            <person name="Podell S."/>
        </authorList>
    </citation>
    <scope>NUCLEOTIDE SEQUENCE</scope>
    <source>
        <strain evidence="2">Hildebrandi</strain>
    </source>
</reference>
<protein>
    <submittedName>
        <fullName evidence="2">Uncharacterized protein</fullName>
    </submittedName>
</protein>
<accession>A0A9K3L322</accession>
<evidence type="ECO:0000256" key="1">
    <source>
        <dbReference type="SAM" id="MobiDB-lite"/>
    </source>
</evidence>
<comment type="caution">
    <text evidence="2">The sequence shown here is derived from an EMBL/GenBank/DDBJ whole genome shotgun (WGS) entry which is preliminary data.</text>
</comment>
<sequence>MSGISSNRSSPTSHSADSSRDSPVAIGDNVEAAATVMTETANAVTEPELAYIAGGKLVRRQRFIDSWKETLLLQTGLEKIHIFD</sequence>
<dbReference type="EMBL" id="JAGRRH010000016">
    <property type="protein sequence ID" value="KAG7353943.1"/>
    <property type="molecule type" value="Genomic_DNA"/>
</dbReference>
<evidence type="ECO:0000313" key="2">
    <source>
        <dbReference type="EMBL" id="KAG7353943.1"/>
    </source>
</evidence>
<dbReference type="Proteomes" id="UP000693970">
    <property type="component" value="Unassembled WGS sequence"/>
</dbReference>
<keyword evidence="3" id="KW-1185">Reference proteome</keyword>
<evidence type="ECO:0000313" key="3">
    <source>
        <dbReference type="Proteomes" id="UP000693970"/>
    </source>
</evidence>
<feature type="region of interest" description="Disordered" evidence="1">
    <location>
        <begin position="1"/>
        <end position="25"/>
    </location>
</feature>
<gene>
    <name evidence="2" type="ORF">IV203_003299</name>
</gene>